<dbReference type="AlphaFoldDB" id="A0A1F5ZKH3"/>
<keyword evidence="1" id="KW-0472">Membrane</keyword>
<feature type="transmembrane region" description="Helical" evidence="1">
    <location>
        <begin position="113"/>
        <end position="134"/>
    </location>
</feature>
<accession>A0A1F5ZKH3</accession>
<sequence length="238" mass="26857">MNYQKYPTAISPLFVTIAALFVCFLMISNIIVNRLFTFAGLIFPGDFFLFPLTYIFGDILTEVYGFKRSRLVIWLGFLANIIMAIYFSFILSLPKPSELTNSDAFNQVLGSTPRIVIASLIAYFFGEFTNSAVISMLKKRTVGKYLWMRTIGSTLVGQVVDTGLFSLIAFTYLPFPALIQIMVLSYIYKVGYEILATPLTYAIVAKVKQIEKVDTFDYGISYNPVALDIEYKKGSKDQ</sequence>
<keyword evidence="1" id="KW-1133">Transmembrane helix</keyword>
<dbReference type="HAMAP" id="MF_02088">
    <property type="entry name" value="Q_prec_transport"/>
    <property type="match status" value="1"/>
</dbReference>
<dbReference type="NCBIfam" id="TIGR00697">
    <property type="entry name" value="queuosine precursor transporter"/>
    <property type="match status" value="1"/>
</dbReference>
<feature type="transmembrane region" description="Helical" evidence="1">
    <location>
        <begin position="38"/>
        <end position="60"/>
    </location>
</feature>
<gene>
    <name evidence="2" type="ORF">A2773_00100</name>
</gene>
<dbReference type="EMBL" id="MFJE01000063">
    <property type="protein sequence ID" value="OGG12999.1"/>
    <property type="molecule type" value="Genomic_DNA"/>
</dbReference>
<comment type="caution">
    <text evidence="2">The sequence shown here is derived from an EMBL/GenBank/DDBJ whole genome shotgun (WGS) entry which is preliminary data.</text>
</comment>
<feature type="transmembrane region" description="Helical" evidence="1">
    <location>
        <begin position="72"/>
        <end position="93"/>
    </location>
</feature>
<dbReference type="Pfam" id="PF02592">
    <property type="entry name" value="Vut_1"/>
    <property type="match status" value="1"/>
</dbReference>
<comment type="similarity">
    <text evidence="1">Belongs to the vitamin uptake transporter (VUT/ECF) (TC 2.A.88) family. Q precursor transporter subfamily.</text>
</comment>
<dbReference type="STRING" id="1798375.A2773_00100"/>
<feature type="transmembrane region" description="Helical" evidence="1">
    <location>
        <begin position="12"/>
        <end position="32"/>
    </location>
</feature>
<dbReference type="GO" id="GO:0022857">
    <property type="term" value="F:transmembrane transporter activity"/>
    <property type="evidence" value="ECO:0007669"/>
    <property type="project" value="UniProtKB-UniRule"/>
</dbReference>
<evidence type="ECO:0000256" key="1">
    <source>
        <dbReference type="HAMAP-Rule" id="MF_02088"/>
    </source>
</evidence>
<keyword evidence="1" id="KW-0813">Transport</keyword>
<organism evidence="2 3">
    <name type="scientific">Candidatus Gottesmanbacteria bacterium RIFCSPHIGHO2_01_FULL_39_10</name>
    <dbReference type="NCBI Taxonomy" id="1798375"/>
    <lineage>
        <taxon>Bacteria</taxon>
        <taxon>Candidatus Gottesmaniibacteriota</taxon>
    </lineage>
</organism>
<dbReference type="PANTHER" id="PTHR34300:SF2">
    <property type="entry name" value="QUEUOSINE PRECURSOR TRANSPORTER-RELATED"/>
    <property type="match status" value="1"/>
</dbReference>
<name>A0A1F5ZKH3_9BACT</name>
<dbReference type="GO" id="GO:0005886">
    <property type="term" value="C:plasma membrane"/>
    <property type="evidence" value="ECO:0007669"/>
    <property type="project" value="UniProtKB-SubCell"/>
</dbReference>
<keyword evidence="1" id="KW-1003">Cell membrane</keyword>
<dbReference type="InterPro" id="IPR003744">
    <property type="entry name" value="YhhQ"/>
</dbReference>
<reference evidence="2 3" key="1">
    <citation type="journal article" date="2016" name="Nat. Commun.">
        <title>Thousands of microbial genomes shed light on interconnected biogeochemical processes in an aquifer system.</title>
        <authorList>
            <person name="Anantharaman K."/>
            <person name="Brown C.T."/>
            <person name="Hug L.A."/>
            <person name="Sharon I."/>
            <person name="Castelle C.J."/>
            <person name="Probst A.J."/>
            <person name="Thomas B.C."/>
            <person name="Singh A."/>
            <person name="Wilkins M.J."/>
            <person name="Karaoz U."/>
            <person name="Brodie E.L."/>
            <person name="Williams K.H."/>
            <person name="Hubbard S.S."/>
            <person name="Banfield J.F."/>
        </authorList>
    </citation>
    <scope>NUCLEOTIDE SEQUENCE [LARGE SCALE GENOMIC DNA]</scope>
</reference>
<evidence type="ECO:0000313" key="3">
    <source>
        <dbReference type="Proteomes" id="UP000177383"/>
    </source>
</evidence>
<feature type="transmembrane region" description="Helical" evidence="1">
    <location>
        <begin position="155"/>
        <end position="175"/>
    </location>
</feature>
<protein>
    <recommendedName>
        <fullName evidence="1">Probable queuosine precursor transporter</fullName>
        <shortName evidence="1">Q precursor transporter</shortName>
    </recommendedName>
</protein>
<proteinExistence type="inferred from homology"/>
<comment type="subcellular location">
    <subcellularLocation>
        <location evidence="1">Cell membrane</location>
        <topology evidence="1">Multi-pass membrane protein</topology>
    </subcellularLocation>
</comment>
<feature type="transmembrane region" description="Helical" evidence="1">
    <location>
        <begin position="181"/>
        <end position="204"/>
    </location>
</feature>
<keyword evidence="1" id="KW-0812">Transmembrane</keyword>
<evidence type="ECO:0000313" key="2">
    <source>
        <dbReference type="EMBL" id="OGG12999.1"/>
    </source>
</evidence>
<dbReference type="Proteomes" id="UP000177383">
    <property type="component" value="Unassembled WGS sequence"/>
</dbReference>
<dbReference type="PANTHER" id="PTHR34300">
    <property type="entry name" value="QUEUOSINE PRECURSOR TRANSPORTER-RELATED"/>
    <property type="match status" value="1"/>
</dbReference>
<comment type="function">
    <text evidence="1">Involved in the import of queuosine (Q) precursors, required for Q precursor salvage.</text>
</comment>